<gene>
    <name evidence="1" type="ORF">ACHHYP_17383</name>
</gene>
<dbReference type="GO" id="GO:0060271">
    <property type="term" value="P:cilium assembly"/>
    <property type="evidence" value="ECO:0007669"/>
    <property type="project" value="InterPro"/>
</dbReference>
<protein>
    <submittedName>
        <fullName evidence="1">Uncharacterized protein</fullName>
    </submittedName>
</protein>
<dbReference type="GO" id="GO:0005737">
    <property type="term" value="C:cytoplasm"/>
    <property type="evidence" value="ECO:0007669"/>
    <property type="project" value="TreeGrafter"/>
</dbReference>
<dbReference type="OrthoDB" id="528704at2759"/>
<comment type="caution">
    <text evidence="1">The sequence shown here is derived from an EMBL/GenBank/DDBJ whole genome shotgun (WGS) entry which is preliminary data.</text>
</comment>
<dbReference type="Gene3D" id="3.30.260.10">
    <property type="entry name" value="TCP-1-like chaperonin intermediate domain"/>
    <property type="match status" value="1"/>
</dbReference>
<evidence type="ECO:0000313" key="2">
    <source>
        <dbReference type="Proteomes" id="UP000243579"/>
    </source>
</evidence>
<dbReference type="GO" id="GO:0006457">
    <property type="term" value="P:protein folding"/>
    <property type="evidence" value="ECO:0007669"/>
    <property type="project" value="InterPro"/>
</dbReference>
<evidence type="ECO:0000313" key="1">
    <source>
        <dbReference type="EMBL" id="OQR95993.1"/>
    </source>
</evidence>
<keyword evidence="2" id="KW-1185">Reference proteome</keyword>
<dbReference type="GO" id="GO:0032502">
    <property type="term" value="P:developmental process"/>
    <property type="evidence" value="ECO:0007669"/>
    <property type="project" value="TreeGrafter"/>
</dbReference>
<accession>A0A1V9ZDC1</accession>
<dbReference type="GO" id="GO:0051131">
    <property type="term" value="P:chaperone-mediated protein complex assembly"/>
    <property type="evidence" value="ECO:0007669"/>
    <property type="project" value="TreeGrafter"/>
</dbReference>
<dbReference type="InterPro" id="IPR027410">
    <property type="entry name" value="TCP-1-like_intermed_sf"/>
</dbReference>
<proteinExistence type="predicted"/>
<dbReference type="STRING" id="1202772.A0A1V9ZDC1"/>
<dbReference type="AlphaFoldDB" id="A0A1V9ZDC1"/>
<dbReference type="InterPro" id="IPR027409">
    <property type="entry name" value="GroEL-like_apical_dom_sf"/>
</dbReference>
<organism evidence="1 2">
    <name type="scientific">Achlya hypogyna</name>
    <name type="common">Oomycete</name>
    <name type="synonym">Protoachlya hypogyna</name>
    <dbReference type="NCBI Taxonomy" id="1202772"/>
    <lineage>
        <taxon>Eukaryota</taxon>
        <taxon>Sar</taxon>
        <taxon>Stramenopiles</taxon>
        <taxon>Oomycota</taxon>
        <taxon>Saprolegniomycetes</taxon>
        <taxon>Saprolegniales</taxon>
        <taxon>Achlyaceae</taxon>
        <taxon>Achlya</taxon>
    </lineage>
</organism>
<dbReference type="Gene3D" id="1.10.560.10">
    <property type="entry name" value="GroEL-like equatorial domain"/>
    <property type="match status" value="1"/>
</dbReference>
<dbReference type="PANTHER" id="PTHR46787">
    <property type="entry name" value="SYNDROMES PUTATIVE CHAPERONIN-RELATED"/>
    <property type="match status" value="1"/>
</dbReference>
<dbReference type="GO" id="GO:0005634">
    <property type="term" value="C:nucleus"/>
    <property type="evidence" value="ECO:0007669"/>
    <property type="project" value="TreeGrafter"/>
</dbReference>
<dbReference type="GO" id="GO:0005524">
    <property type="term" value="F:ATP binding"/>
    <property type="evidence" value="ECO:0007669"/>
    <property type="project" value="InterPro"/>
</dbReference>
<dbReference type="InterPro" id="IPR028790">
    <property type="entry name" value="MKKS"/>
</dbReference>
<dbReference type="EMBL" id="JNBR01000159">
    <property type="protein sequence ID" value="OQR95993.1"/>
    <property type="molecule type" value="Genomic_DNA"/>
</dbReference>
<dbReference type="Gene3D" id="3.50.7.10">
    <property type="entry name" value="GroEL"/>
    <property type="match status" value="1"/>
</dbReference>
<name>A0A1V9ZDC1_ACHHY</name>
<reference evidence="1 2" key="1">
    <citation type="journal article" date="2014" name="Genome Biol. Evol.">
        <title>The secreted proteins of Achlya hypogyna and Thraustotheca clavata identify the ancestral oomycete secretome and reveal gene acquisitions by horizontal gene transfer.</title>
        <authorList>
            <person name="Misner I."/>
            <person name="Blouin N."/>
            <person name="Leonard G."/>
            <person name="Richards T.A."/>
            <person name="Lane C.E."/>
        </authorList>
    </citation>
    <scope>NUCLEOTIDE SEQUENCE [LARGE SCALE GENOMIC DNA]</scope>
    <source>
        <strain evidence="1 2">ATCC 48635</strain>
    </source>
</reference>
<dbReference type="Proteomes" id="UP000243579">
    <property type="component" value="Unassembled WGS sequence"/>
</dbReference>
<dbReference type="PANTHER" id="PTHR46787:SF1">
    <property type="entry name" value="MOLECULAR CHAPERONE MKKS"/>
    <property type="match status" value="1"/>
</dbReference>
<sequence length="538" mass="57958">MTRLTAFDAEVWSSVVHGQVLGNEETTQEIARLVRDLLELGRACYGPQGRCIMVQANERCGDAITITSVAARILDHARYYEGPQRHCYVVPRGNALPAVPQGLLRGTTEADAHDNRAQTKQHMDCGLFAVLFSASLLQEALDLAALQGIPRRQIVHGYDLAHAWSTRFLNDAGACASRRTIEWSNVEAISAVVRGILAPKKVANIGATMDSLVALVMQAFVHLFQDAIDAPSEPRLVQFARSVDPSESSVLLDTLVLEVPESWPQLWSLPLRGAVVALFNITVAATDAPANLHLTTLPGSHLLDEADRMGWAQLTQQLVACGVTLVLSQKKISLELAAMLAAEGIATLERLSIKHIGSAVVTRWIDDGRVMQALSGAALLGDWATTVGTKDLGYIADVRLCETGESGRPHVAFSNAPSDAMPEDLPPTVDTAAIGARRRAIVTFRLGCPDVFAFDELRHLLHAALDTLTKLLRAPVVYGGSGLMELELIHHLEAQAKLLGSAPAPGDHSARVQLRQLQHVIEAYIAGLRGIVALLGPL</sequence>
<dbReference type="InterPro" id="IPR027413">
    <property type="entry name" value="GROEL-like_equatorial_sf"/>
</dbReference>
<dbReference type="Pfam" id="PF00118">
    <property type="entry name" value="Cpn60_TCP1"/>
    <property type="match status" value="1"/>
</dbReference>
<dbReference type="GO" id="GO:0051082">
    <property type="term" value="F:unfolded protein binding"/>
    <property type="evidence" value="ECO:0007669"/>
    <property type="project" value="InterPro"/>
</dbReference>
<dbReference type="InterPro" id="IPR002423">
    <property type="entry name" value="Cpn60/GroEL/TCP-1"/>
</dbReference>